<dbReference type="PANTHER" id="PTHR48227">
    <property type="entry name" value="DNA TOPOISOMERASE 1-LIKE"/>
    <property type="match status" value="1"/>
</dbReference>
<reference evidence="2 3" key="1">
    <citation type="submission" date="2023-12" db="EMBL/GenBank/DDBJ databases">
        <title>A high-quality genome assembly for Dillenia turbinata (Dilleniales).</title>
        <authorList>
            <person name="Chanderbali A."/>
        </authorList>
    </citation>
    <scope>NUCLEOTIDE SEQUENCE [LARGE SCALE GENOMIC DNA]</scope>
    <source>
        <strain evidence="2">LSX21</strain>
        <tissue evidence="2">Leaf</tissue>
    </source>
</reference>
<feature type="compositionally biased region" description="Basic and acidic residues" evidence="1">
    <location>
        <begin position="148"/>
        <end position="162"/>
    </location>
</feature>
<feature type="region of interest" description="Disordered" evidence="1">
    <location>
        <begin position="61"/>
        <end position="176"/>
    </location>
</feature>
<feature type="compositionally biased region" description="Basic and acidic residues" evidence="1">
    <location>
        <begin position="111"/>
        <end position="140"/>
    </location>
</feature>
<feature type="compositionally biased region" description="Basic and acidic residues" evidence="1">
    <location>
        <begin position="61"/>
        <end position="88"/>
    </location>
</feature>
<comment type="caution">
    <text evidence="2">The sequence shown here is derived from an EMBL/GenBank/DDBJ whole genome shotgun (WGS) entry which is preliminary data.</text>
</comment>
<dbReference type="PANTHER" id="PTHR48227:SF1">
    <property type="entry name" value="DNA LIGASE 1-LIKE"/>
    <property type="match status" value="1"/>
</dbReference>
<keyword evidence="3" id="KW-1185">Reference proteome</keyword>
<protein>
    <submittedName>
        <fullName evidence="2">Uncharacterized protein</fullName>
    </submittedName>
</protein>
<name>A0AAN8UME8_9MAGN</name>
<dbReference type="EMBL" id="JBAMMX010000021">
    <property type="protein sequence ID" value="KAK6919598.1"/>
    <property type="molecule type" value="Genomic_DNA"/>
</dbReference>
<organism evidence="2 3">
    <name type="scientific">Dillenia turbinata</name>
    <dbReference type="NCBI Taxonomy" id="194707"/>
    <lineage>
        <taxon>Eukaryota</taxon>
        <taxon>Viridiplantae</taxon>
        <taxon>Streptophyta</taxon>
        <taxon>Embryophyta</taxon>
        <taxon>Tracheophyta</taxon>
        <taxon>Spermatophyta</taxon>
        <taxon>Magnoliopsida</taxon>
        <taxon>eudicotyledons</taxon>
        <taxon>Gunneridae</taxon>
        <taxon>Pentapetalae</taxon>
        <taxon>Dilleniales</taxon>
        <taxon>Dilleniaceae</taxon>
        <taxon>Dillenia</taxon>
    </lineage>
</organism>
<evidence type="ECO:0000256" key="1">
    <source>
        <dbReference type="SAM" id="MobiDB-lite"/>
    </source>
</evidence>
<evidence type="ECO:0000313" key="3">
    <source>
        <dbReference type="Proteomes" id="UP001370490"/>
    </source>
</evidence>
<dbReference type="Proteomes" id="UP001370490">
    <property type="component" value="Unassembled WGS sequence"/>
</dbReference>
<feature type="region of interest" description="Disordered" evidence="1">
    <location>
        <begin position="1"/>
        <end position="33"/>
    </location>
</feature>
<accession>A0AAN8UME8</accession>
<gene>
    <name evidence="2" type="ORF">RJ641_015502</name>
</gene>
<proteinExistence type="predicted"/>
<evidence type="ECO:0000313" key="2">
    <source>
        <dbReference type="EMBL" id="KAK6919598.1"/>
    </source>
</evidence>
<sequence>MKTISGKVISSKPISPSRAAKTMSKFASSEKGASDAVSACLRRAADACNELVQLHKELKASKSRRSLSELESESKTEDFANEVSVKEEKKKKKKKVQWWLKENDNVEESETEKKKSTKEGKEKAEEGEDGERIKGEEEKREKKKRKKLDVQENRIEDSEEKHSSKKKKRRKIEDDH</sequence>
<dbReference type="AlphaFoldDB" id="A0AAN8UME8"/>